<protein>
    <recommendedName>
        <fullName evidence="1">DUF4214 domain-containing protein</fullName>
    </recommendedName>
</protein>
<dbReference type="Proteomes" id="UP001161405">
    <property type="component" value="Unassembled WGS sequence"/>
</dbReference>
<accession>A0ABQ5US87</accession>
<name>A0ABQ5US87_9HYPH</name>
<feature type="domain" description="DUF4214" evidence="1">
    <location>
        <begin position="65"/>
        <end position="96"/>
    </location>
</feature>
<dbReference type="RefSeq" id="WP_284364656.1">
    <property type="nucleotide sequence ID" value="NZ_BSNI01000002.1"/>
</dbReference>
<evidence type="ECO:0000313" key="2">
    <source>
        <dbReference type="EMBL" id="GLQ18058.1"/>
    </source>
</evidence>
<sequence length="1216" mass="125083">MSTELLTQLYVGYYNRAPDPDGLEYWENRLEEGMTPAEIAQSFAVQAESKANYPYLDDQDSNDAGAFINKIYKNLFDRAPDPEGLAYWTAELDAGYPIGVFILAVINGARNTEDGQDKTMLANKVQVGIAFKDAEAGNDNPDVIADAMAVMSGVNHSEASIAMALGKISDKASGVTTRFTGDDLSDIVDGSTQYDGDKFTYSLPEEDPTSILVTNGADFEMSGIVGFGGAASELTVRGTGSSATFKAEHSDDEGSEFGRFSGDVSIVNVADSAELTFSKGVNFGKLRTKEGYGTAGSDTSAELNILGGAKVFVGEDARFSYGGADEGGDNAATSTSTILIQGKGSQLKIMDELKGGGSGGKVVIDIRSGGLLEVENDIRIGNVTEYNLDIGGTGVLEVRGSESEVNAGELKLGQGVGSNGTLFADDGATISVAAAKFAEDGGSASLLMTDGATLNTEYLEAAMNSGSVADLEVSRGAKIAVSDSLLLGQFNNGFMKDDGSISLSVPDGATKVDFTISDGGVVEVANNINVASRWKIDEEITPGNESSTVNITVAGEGSLLESKKDWSDFGLSKNAKATLSILDGGKAILGEGANFGKNSDRHDQFGGEGNLIIDGTGSKVEFIEDSNKSIDFGRGQGTVGNLTISNGGTLDAKQIEAGREGGTSTINVTGDTSIQLNEITAARFSGSTATINIADGAMVELENRLDLASFAFGEVYDDGNSDFGIANAATTAELNITNGGILKLGKQIDAATRWEDQDGIDVGKESATVNINVSGVGSKIDSADNTSFFGVSKDAVANVTVSDGGEIIFGDGATFGEASDDFSLKGGEGNLTVTGDGSKVSFAKDDYNEIKLAHGENTKAKLVVSDGANLTAGGIRAGRDGGVADIDIDGGTVTIAYTGDDNDHSSSLILGRDSTAGASTLDITNGGKLIIDGNGTYLPMLSAGRNAEDKGEVTVSGAGSIIQIIDDNPISDTQTDFRNGYIRIGREGEASLSILDGGKVENTKNGVSSFGAREGAEAAITIDGNGSAFDYGAVMFVGAYESQSDTNVVISNGATVQHSGSSYLAEDGNSYSGILLQGGGAKLTVDAASTVNSDLEILAGNFIVSDAVETVDINGALSHTGGEIDLQIASTASFDKLVTTGSSKLEGELNIAFQEGFGGAAGDSFELFNASEFEIGGGFTLDVTGMGAGLDAQLQVSGGVASLVLFDSQVADFAII</sequence>
<dbReference type="Pfam" id="PF13946">
    <property type="entry name" value="DUF4214"/>
    <property type="match status" value="2"/>
</dbReference>
<dbReference type="InterPro" id="IPR025282">
    <property type="entry name" value="DUF4214"/>
</dbReference>
<organism evidence="2 3">
    <name type="scientific">Maritalea porphyrae</name>
    <dbReference type="NCBI Taxonomy" id="880732"/>
    <lineage>
        <taxon>Bacteria</taxon>
        <taxon>Pseudomonadati</taxon>
        <taxon>Pseudomonadota</taxon>
        <taxon>Alphaproteobacteria</taxon>
        <taxon>Hyphomicrobiales</taxon>
        <taxon>Devosiaceae</taxon>
        <taxon>Maritalea</taxon>
    </lineage>
</organism>
<reference evidence="2" key="2">
    <citation type="submission" date="2023-01" db="EMBL/GenBank/DDBJ databases">
        <title>Draft genome sequence of Maritalea porphyrae strain NBRC 107169.</title>
        <authorList>
            <person name="Sun Q."/>
            <person name="Mori K."/>
        </authorList>
    </citation>
    <scope>NUCLEOTIDE SEQUENCE</scope>
    <source>
        <strain evidence="2">NBRC 107169</strain>
    </source>
</reference>
<dbReference type="EMBL" id="BSNI01000002">
    <property type="protein sequence ID" value="GLQ18058.1"/>
    <property type="molecule type" value="Genomic_DNA"/>
</dbReference>
<keyword evidence="3" id="KW-1185">Reference proteome</keyword>
<feature type="domain" description="DUF4214" evidence="1">
    <location>
        <begin position="7"/>
        <end position="52"/>
    </location>
</feature>
<gene>
    <name evidence="2" type="ORF">GCM10007879_23070</name>
</gene>
<comment type="caution">
    <text evidence="2">The sequence shown here is derived from an EMBL/GenBank/DDBJ whole genome shotgun (WGS) entry which is preliminary data.</text>
</comment>
<reference evidence="2" key="1">
    <citation type="journal article" date="2014" name="Int. J. Syst. Evol. Microbiol.">
        <title>Complete genome of a new Firmicutes species belonging to the dominant human colonic microbiota ('Ruminococcus bicirculans') reveals two chromosomes and a selective capacity to utilize plant glucans.</title>
        <authorList>
            <consortium name="NISC Comparative Sequencing Program"/>
            <person name="Wegmann U."/>
            <person name="Louis P."/>
            <person name="Goesmann A."/>
            <person name="Henrissat B."/>
            <person name="Duncan S.H."/>
            <person name="Flint H.J."/>
        </authorList>
    </citation>
    <scope>NUCLEOTIDE SEQUENCE</scope>
    <source>
        <strain evidence="2">NBRC 107169</strain>
    </source>
</reference>
<evidence type="ECO:0000313" key="3">
    <source>
        <dbReference type="Proteomes" id="UP001161405"/>
    </source>
</evidence>
<evidence type="ECO:0000259" key="1">
    <source>
        <dbReference type="Pfam" id="PF13946"/>
    </source>
</evidence>
<proteinExistence type="predicted"/>